<dbReference type="STRING" id="1420851.AU255_17850"/>
<dbReference type="RefSeq" id="WP_080524283.1">
    <property type="nucleotide sequence ID" value="NZ_LPUF01000004.1"/>
</dbReference>
<evidence type="ECO:0000313" key="2">
    <source>
        <dbReference type="Proteomes" id="UP000191980"/>
    </source>
</evidence>
<name>A0A1V8M1G4_9GAMM</name>
<proteinExistence type="predicted"/>
<comment type="caution">
    <text evidence="1">The sequence shown here is derived from an EMBL/GenBank/DDBJ whole genome shotgun (WGS) entry which is preliminary data.</text>
</comment>
<keyword evidence="2" id="KW-1185">Reference proteome</keyword>
<accession>A0A1V8M1G4</accession>
<dbReference type="OrthoDB" id="5569820at2"/>
<dbReference type="Proteomes" id="UP000191980">
    <property type="component" value="Unassembled WGS sequence"/>
</dbReference>
<protein>
    <submittedName>
        <fullName evidence="1">Uncharacterized protein</fullName>
    </submittedName>
</protein>
<gene>
    <name evidence="1" type="ORF">AU255_17850</name>
</gene>
<sequence>MNGTQKLLAAVVGVFVLGFLMVGSNKEKTNEQKENESMVRATVAMETMASRKCPVAIKKFTGDQVYFPTSTDTDHQTFVSMTWDSAKTDDEYSFKKAVCTLHETVGGISKLEIDGKTFIEKEVKR</sequence>
<organism evidence="1 2">
    <name type="scientific">Methyloprofundus sedimenti</name>
    <dbReference type="NCBI Taxonomy" id="1420851"/>
    <lineage>
        <taxon>Bacteria</taxon>
        <taxon>Pseudomonadati</taxon>
        <taxon>Pseudomonadota</taxon>
        <taxon>Gammaproteobacteria</taxon>
        <taxon>Methylococcales</taxon>
        <taxon>Methylococcaceae</taxon>
        <taxon>Methyloprofundus</taxon>
    </lineage>
</organism>
<reference evidence="1 2" key="1">
    <citation type="submission" date="2015-12" db="EMBL/GenBank/DDBJ databases">
        <authorList>
            <person name="Shamseldin A."/>
            <person name="Moawad H."/>
            <person name="Abd El-Rahim W.M."/>
            <person name="Sadowsky M.J."/>
        </authorList>
    </citation>
    <scope>NUCLEOTIDE SEQUENCE [LARGE SCALE GENOMIC DNA]</scope>
    <source>
        <strain evidence="1 2">WF1</strain>
    </source>
</reference>
<dbReference type="EMBL" id="LPUF01000004">
    <property type="protein sequence ID" value="OQK15336.1"/>
    <property type="molecule type" value="Genomic_DNA"/>
</dbReference>
<evidence type="ECO:0000313" key="1">
    <source>
        <dbReference type="EMBL" id="OQK15336.1"/>
    </source>
</evidence>
<dbReference type="AlphaFoldDB" id="A0A1V8M1G4"/>